<proteinExistence type="predicted"/>
<name>A0A7W8GDX8_9DEIO</name>
<comment type="caution">
    <text evidence="2">The sequence shown here is derived from an EMBL/GenBank/DDBJ whole genome shotgun (WGS) entry which is preliminary data.</text>
</comment>
<dbReference type="Proteomes" id="UP000525389">
    <property type="component" value="Unassembled WGS sequence"/>
</dbReference>
<evidence type="ECO:0000256" key="1">
    <source>
        <dbReference type="SAM" id="MobiDB-lite"/>
    </source>
</evidence>
<reference evidence="2 3" key="1">
    <citation type="submission" date="2020-08" db="EMBL/GenBank/DDBJ databases">
        <title>Genomic Encyclopedia of Type Strains, Phase IV (KMG-IV): sequencing the most valuable type-strain genomes for metagenomic binning, comparative biology and taxonomic classification.</title>
        <authorList>
            <person name="Goeker M."/>
        </authorList>
    </citation>
    <scope>NUCLEOTIDE SEQUENCE [LARGE SCALE GENOMIC DNA]</scope>
    <source>
        <strain evidence="2 3">DSM 101791</strain>
    </source>
</reference>
<evidence type="ECO:0000313" key="2">
    <source>
        <dbReference type="EMBL" id="MBB5233822.1"/>
    </source>
</evidence>
<gene>
    <name evidence="2" type="ORF">HNQ09_001252</name>
</gene>
<sequence>MNRQSGRLGLDWLRRLLDRLGRGRVYEQPASLIVGPPGNDDDEEDGPGVPVPVGPRPRRGGAQARPPVAEEAPELPTRR</sequence>
<organism evidence="2 3">
    <name type="scientific">Deinococcus budaensis</name>
    <dbReference type="NCBI Taxonomy" id="1665626"/>
    <lineage>
        <taxon>Bacteria</taxon>
        <taxon>Thermotogati</taxon>
        <taxon>Deinococcota</taxon>
        <taxon>Deinococci</taxon>
        <taxon>Deinococcales</taxon>
        <taxon>Deinococcaceae</taxon>
        <taxon>Deinococcus</taxon>
    </lineage>
</organism>
<keyword evidence="3" id="KW-1185">Reference proteome</keyword>
<feature type="region of interest" description="Disordered" evidence="1">
    <location>
        <begin position="30"/>
        <end position="79"/>
    </location>
</feature>
<evidence type="ECO:0000313" key="3">
    <source>
        <dbReference type="Proteomes" id="UP000525389"/>
    </source>
</evidence>
<accession>A0A7W8GDX8</accession>
<protein>
    <submittedName>
        <fullName evidence="2">Uncharacterized protein</fullName>
    </submittedName>
</protein>
<dbReference type="RefSeq" id="WP_184026824.1">
    <property type="nucleotide sequence ID" value="NZ_JACHFN010000003.1"/>
</dbReference>
<dbReference type="EMBL" id="JACHFN010000003">
    <property type="protein sequence ID" value="MBB5233822.1"/>
    <property type="molecule type" value="Genomic_DNA"/>
</dbReference>
<dbReference type="AlphaFoldDB" id="A0A7W8GDX8"/>